<sequence length="189" mass="20766">MTNVPEAGKIPAHAPANVFASLPTYPPIGTSNIVCTNYDTLYSNAWLDLSKGPVVVSTPDTHGRYFVLPMMDMWSDVFASPGSRTTGTKAANYLLTLPDWHGEVPEGMTQIKAPTPYVWLLARTRTDGPKDYDAVHQIQSGYNITPLENWGKPAIQQNVLPVNPTVDMKTPADTQISKMSASEYFTYVT</sequence>
<dbReference type="EMBL" id="LBMM01013217">
    <property type="protein sequence ID" value="KMQ85760.1"/>
    <property type="molecule type" value="Genomic_DNA"/>
</dbReference>
<feature type="domain" description="DUF1254" evidence="1">
    <location>
        <begin position="17"/>
        <end position="146"/>
    </location>
</feature>
<feature type="non-terminal residue" evidence="2">
    <location>
        <position position="189"/>
    </location>
</feature>
<dbReference type="AlphaFoldDB" id="A0A0J7MZ74"/>
<dbReference type="OrthoDB" id="10071327at2759"/>
<dbReference type="InterPro" id="IPR010679">
    <property type="entry name" value="DUF1254"/>
</dbReference>
<keyword evidence="3" id="KW-1185">Reference proteome</keyword>
<dbReference type="PANTHER" id="PTHR36509">
    <property type="entry name" value="BLL3101 PROTEIN"/>
    <property type="match status" value="1"/>
</dbReference>
<proteinExistence type="predicted"/>
<reference evidence="2 3" key="1">
    <citation type="submission" date="2015-04" db="EMBL/GenBank/DDBJ databases">
        <title>Lasius niger genome sequencing.</title>
        <authorList>
            <person name="Konorov E.A."/>
            <person name="Nikitin M.A."/>
            <person name="Kirill M.V."/>
            <person name="Chang P."/>
        </authorList>
    </citation>
    <scope>NUCLEOTIDE SEQUENCE [LARGE SCALE GENOMIC DNA]</scope>
    <source>
        <tissue evidence="2">Whole</tissue>
    </source>
</reference>
<evidence type="ECO:0000259" key="1">
    <source>
        <dbReference type="Pfam" id="PF06863"/>
    </source>
</evidence>
<gene>
    <name evidence="2" type="ORF">RF55_15501</name>
</gene>
<dbReference type="SUPFAM" id="SSF160935">
    <property type="entry name" value="VPA0735-like"/>
    <property type="match status" value="1"/>
</dbReference>
<dbReference type="InterPro" id="IPR037050">
    <property type="entry name" value="DUF1254_sf"/>
</dbReference>
<dbReference type="Pfam" id="PF06863">
    <property type="entry name" value="DUF1254"/>
    <property type="match status" value="1"/>
</dbReference>
<evidence type="ECO:0000313" key="2">
    <source>
        <dbReference type="EMBL" id="KMQ85760.1"/>
    </source>
</evidence>
<evidence type="ECO:0000313" key="3">
    <source>
        <dbReference type="Proteomes" id="UP000036403"/>
    </source>
</evidence>
<dbReference type="PaxDb" id="67767-A0A0J7MZ74"/>
<organism evidence="2 3">
    <name type="scientific">Lasius niger</name>
    <name type="common">Black garden ant</name>
    <dbReference type="NCBI Taxonomy" id="67767"/>
    <lineage>
        <taxon>Eukaryota</taxon>
        <taxon>Metazoa</taxon>
        <taxon>Ecdysozoa</taxon>
        <taxon>Arthropoda</taxon>
        <taxon>Hexapoda</taxon>
        <taxon>Insecta</taxon>
        <taxon>Pterygota</taxon>
        <taxon>Neoptera</taxon>
        <taxon>Endopterygota</taxon>
        <taxon>Hymenoptera</taxon>
        <taxon>Apocrita</taxon>
        <taxon>Aculeata</taxon>
        <taxon>Formicoidea</taxon>
        <taxon>Formicidae</taxon>
        <taxon>Formicinae</taxon>
        <taxon>Lasius</taxon>
        <taxon>Lasius</taxon>
    </lineage>
</organism>
<name>A0A0J7MZ74_LASNI</name>
<dbReference type="Gene3D" id="2.60.40.1610">
    <property type="entry name" value="Domain of unknown function DUF1254"/>
    <property type="match status" value="1"/>
</dbReference>
<dbReference type="PANTHER" id="PTHR36509:SF2">
    <property type="entry name" value="BLL3101 PROTEIN"/>
    <property type="match status" value="1"/>
</dbReference>
<accession>A0A0J7MZ74</accession>
<comment type="caution">
    <text evidence="2">The sequence shown here is derived from an EMBL/GenBank/DDBJ whole genome shotgun (WGS) entry which is preliminary data.</text>
</comment>
<dbReference type="Proteomes" id="UP000036403">
    <property type="component" value="Unassembled WGS sequence"/>
</dbReference>
<protein>
    <submittedName>
        <fullName evidence="2">Membrane protein</fullName>
    </submittedName>
</protein>